<proteinExistence type="predicted"/>
<dbReference type="EMBL" id="JAACJO010000003">
    <property type="protein sequence ID" value="KAF5360487.1"/>
    <property type="molecule type" value="Genomic_DNA"/>
</dbReference>
<keyword evidence="3" id="KW-1185">Reference proteome</keyword>
<reference evidence="2 3" key="1">
    <citation type="journal article" date="2020" name="ISME J.">
        <title>Uncovering the hidden diversity of litter-decomposition mechanisms in mushroom-forming fungi.</title>
        <authorList>
            <person name="Floudas D."/>
            <person name="Bentzer J."/>
            <person name="Ahren D."/>
            <person name="Johansson T."/>
            <person name="Persson P."/>
            <person name="Tunlid A."/>
        </authorList>
    </citation>
    <scope>NUCLEOTIDE SEQUENCE [LARGE SCALE GENOMIC DNA]</scope>
    <source>
        <strain evidence="2 3">CBS 146.42</strain>
    </source>
</reference>
<comment type="caution">
    <text evidence="2">The sequence shown here is derived from an EMBL/GenBank/DDBJ whole genome shotgun (WGS) entry which is preliminary data.</text>
</comment>
<name>A0A8H5LKG2_9AGAR</name>
<protein>
    <recommendedName>
        <fullName evidence="4">F-box domain-containing protein</fullName>
    </recommendedName>
</protein>
<dbReference type="Gene3D" id="3.80.10.10">
    <property type="entry name" value="Ribonuclease Inhibitor"/>
    <property type="match status" value="1"/>
</dbReference>
<feature type="compositionally biased region" description="Basic and acidic residues" evidence="1">
    <location>
        <begin position="1"/>
        <end position="16"/>
    </location>
</feature>
<evidence type="ECO:0000313" key="2">
    <source>
        <dbReference type="EMBL" id="KAF5360487.1"/>
    </source>
</evidence>
<dbReference type="OrthoDB" id="2931097at2759"/>
<evidence type="ECO:0008006" key="4">
    <source>
        <dbReference type="Google" id="ProtNLM"/>
    </source>
</evidence>
<feature type="region of interest" description="Disordered" evidence="1">
    <location>
        <begin position="1"/>
        <end position="25"/>
    </location>
</feature>
<gene>
    <name evidence="2" type="ORF">D9756_004529</name>
</gene>
<dbReference type="InterPro" id="IPR032675">
    <property type="entry name" value="LRR_dom_sf"/>
</dbReference>
<organism evidence="2 3">
    <name type="scientific">Leucocoprinus leucothites</name>
    <dbReference type="NCBI Taxonomy" id="201217"/>
    <lineage>
        <taxon>Eukaryota</taxon>
        <taxon>Fungi</taxon>
        <taxon>Dikarya</taxon>
        <taxon>Basidiomycota</taxon>
        <taxon>Agaricomycotina</taxon>
        <taxon>Agaricomycetes</taxon>
        <taxon>Agaricomycetidae</taxon>
        <taxon>Agaricales</taxon>
        <taxon>Agaricineae</taxon>
        <taxon>Agaricaceae</taxon>
        <taxon>Leucocoprinus</taxon>
    </lineage>
</organism>
<feature type="region of interest" description="Disordered" evidence="1">
    <location>
        <begin position="543"/>
        <end position="578"/>
    </location>
</feature>
<evidence type="ECO:0000313" key="3">
    <source>
        <dbReference type="Proteomes" id="UP000559027"/>
    </source>
</evidence>
<sequence>MNLCDRCSRNLDKQRDATTPTPTPFKSTTDEIVYIQSQVRRVEHEIEQLTSQRVTLQRRLNAIAASTVTFPYEIISTIFEHACPPLDVGNTSEAGVVDTNTTTATTSVVSAKDGAGVTFPNMPFKLAAVCSQWRDIVLSMPQLWTSIAFTLYQSQSVSNAFALDTIFRRSGNCRVTISLIFASGDEGRDRLENDVPPSVDVLDVFMQHSQRWGTLKIDGLPPEWIPVLRQAKNKTPNVERVWLCPYDNSREQQMVDMFVEAPMLRRVTLDNTFLSAIVLPWSGLTHLKVSWVSIDECAEMLRRCEALVECDFQRILSNAEFHPLPQGDVPPVVLQHLKTLRWSYAGDAWEFQLFERMHFPVLKHLKLKLRYDLAHFRVIQVVLGKVLGETSMGVERLDLDLGCPWAHVYEILRGVPRVREVRLVDEHDPEFVRMLMGALVPLPSPSYGPSPAFGQGSNGYGVDGTRMDGSSSWGVEGTGDRRREKETVFLPQLRSLEFQGNNPTDYGFPRMVVEQLKKRWDVDTRDVGPVVAFEVGELPGIDRNASVGGATRSRKKRATSSSSSPTPSASSMRALSSPARSRLENVNLELSSEIYVDGLAGQAGVVREGLRELMKVGMKVRIVNGFEGKGWL</sequence>
<accession>A0A8H5LKG2</accession>
<dbReference type="Proteomes" id="UP000559027">
    <property type="component" value="Unassembled WGS sequence"/>
</dbReference>
<evidence type="ECO:0000256" key="1">
    <source>
        <dbReference type="SAM" id="MobiDB-lite"/>
    </source>
</evidence>
<feature type="compositionally biased region" description="Low complexity" evidence="1">
    <location>
        <begin position="559"/>
        <end position="571"/>
    </location>
</feature>
<dbReference type="AlphaFoldDB" id="A0A8H5LKG2"/>